<reference evidence="3" key="1">
    <citation type="submission" date="2016-11" db="EMBL/GenBank/DDBJ databases">
        <authorList>
            <person name="Varghese N."/>
            <person name="Submissions S."/>
        </authorList>
    </citation>
    <scope>NUCLEOTIDE SEQUENCE [LARGE SCALE GENOMIC DNA]</scope>
    <source>
        <strain evidence="3">DSM 1811</strain>
    </source>
</reference>
<keyword evidence="1" id="KW-1133">Transmembrane helix</keyword>
<organism evidence="2 3">
    <name type="scientific">Flavobacterium saccharophilum</name>
    <dbReference type="NCBI Taxonomy" id="29534"/>
    <lineage>
        <taxon>Bacteria</taxon>
        <taxon>Pseudomonadati</taxon>
        <taxon>Bacteroidota</taxon>
        <taxon>Flavobacteriia</taxon>
        <taxon>Flavobacteriales</taxon>
        <taxon>Flavobacteriaceae</taxon>
        <taxon>Flavobacterium</taxon>
    </lineage>
</organism>
<evidence type="ECO:0000256" key="1">
    <source>
        <dbReference type="SAM" id="Phobius"/>
    </source>
</evidence>
<dbReference type="RefSeq" id="WP_072969845.1">
    <property type="nucleotide sequence ID" value="NZ_FRBY01000001.1"/>
</dbReference>
<dbReference type="Proteomes" id="UP000184121">
    <property type="component" value="Unassembled WGS sequence"/>
</dbReference>
<dbReference type="OrthoDB" id="679319at2"/>
<sequence length="164" mass="18767">MIRNYTFDEAYKRFEPHDHRCAYCRKAEMENMNDCYFLPLIVEDDKTNIVVYKSVEYSKILIGIPRCQSCKEIHSDARNKAISISMVSVILLLGLLLYNFVNLNTFVFMLGLFTVIFGGIYGAAKLAERYVANKGIYTVQYGAETNEVVRDLVISGWTFTNSIA</sequence>
<gene>
    <name evidence="2" type="ORF">SAMN05444366_0248</name>
</gene>
<dbReference type="AlphaFoldDB" id="A0A1M6ZFK3"/>
<proteinExistence type="predicted"/>
<keyword evidence="1" id="KW-0472">Membrane</keyword>
<feature type="transmembrane region" description="Helical" evidence="1">
    <location>
        <begin position="106"/>
        <end position="124"/>
    </location>
</feature>
<keyword evidence="3" id="KW-1185">Reference proteome</keyword>
<feature type="transmembrane region" description="Helical" evidence="1">
    <location>
        <begin position="81"/>
        <end position="100"/>
    </location>
</feature>
<accession>A0A1M6ZFK3</accession>
<evidence type="ECO:0000313" key="2">
    <source>
        <dbReference type="EMBL" id="SHL29248.1"/>
    </source>
</evidence>
<dbReference type="EMBL" id="FRBY01000001">
    <property type="protein sequence ID" value="SHL29248.1"/>
    <property type="molecule type" value="Genomic_DNA"/>
</dbReference>
<name>A0A1M6ZFK3_9FLAO</name>
<evidence type="ECO:0000313" key="3">
    <source>
        <dbReference type="Proteomes" id="UP000184121"/>
    </source>
</evidence>
<keyword evidence="1" id="KW-0812">Transmembrane</keyword>
<protein>
    <submittedName>
        <fullName evidence="2">Uncharacterized protein</fullName>
    </submittedName>
</protein>